<dbReference type="AlphaFoldDB" id="A0A158QAM6"/>
<evidence type="ECO:0000313" key="4">
    <source>
        <dbReference type="EMBL" id="VDD90785.1"/>
    </source>
</evidence>
<dbReference type="InterPro" id="IPR029055">
    <property type="entry name" value="Ntn_hydrolases_N"/>
</dbReference>
<dbReference type="PANTHER" id="PTHR32194">
    <property type="entry name" value="METALLOPROTEASE TLDD"/>
    <property type="match status" value="1"/>
</dbReference>
<comment type="function">
    <text evidence="3">Non-catalytic component of the proteasome.</text>
</comment>
<accession>A0A158QAM6</accession>
<dbReference type="InterPro" id="IPR001353">
    <property type="entry name" value="Proteasome_sua/b"/>
</dbReference>
<organism evidence="6">
    <name type="scientific">Enterobius vermicularis</name>
    <name type="common">Human pinworm</name>
    <dbReference type="NCBI Taxonomy" id="51028"/>
    <lineage>
        <taxon>Eukaryota</taxon>
        <taxon>Metazoa</taxon>
        <taxon>Ecdysozoa</taxon>
        <taxon>Nematoda</taxon>
        <taxon>Chromadorea</taxon>
        <taxon>Rhabditida</taxon>
        <taxon>Spirurina</taxon>
        <taxon>Oxyuridomorpha</taxon>
        <taxon>Oxyuroidea</taxon>
        <taxon>Oxyuridae</taxon>
        <taxon>Enterobius</taxon>
    </lineage>
</organism>
<gene>
    <name evidence="4" type="ORF">EVEC_LOCUS5536</name>
</gene>
<sequence length="231" mass="26014">MELYRTLTPTCTGTTVVAFSYDEGVAILTDRLVSYGKMARYKHVSRQYRVNDDVVVTFGGDYADFQWLQNVIERQTCKLRAYDPMANLSPKMLHAYLTSLLYYRRTQLDPIWNILVTAGMEKEGGDKNPYIGVITQRGVAYSSDTVATGIGAMLLNQAMETEFGKLKATNSLNRDQATAVLRKAIELALYHDCVADNEYEITIVDRNGVALGKPEKVTGNWDIAEYNCDYE</sequence>
<keyword evidence="3" id="KW-0963">Cytoplasm</keyword>
<comment type="subcellular location">
    <subcellularLocation>
        <location evidence="3">Cytoplasm</location>
    </subcellularLocation>
    <subcellularLocation>
        <location evidence="3">Nucleus</location>
    </subcellularLocation>
</comment>
<dbReference type="GO" id="GO:0005634">
    <property type="term" value="C:nucleus"/>
    <property type="evidence" value="ECO:0007669"/>
    <property type="project" value="UniProtKB-SubCell"/>
</dbReference>
<dbReference type="GO" id="GO:0005737">
    <property type="term" value="C:cytoplasm"/>
    <property type="evidence" value="ECO:0007669"/>
    <property type="project" value="UniProtKB-SubCell"/>
</dbReference>
<dbReference type="GO" id="GO:0019774">
    <property type="term" value="C:proteasome core complex, beta-subunit complex"/>
    <property type="evidence" value="ECO:0007669"/>
    <property type="project" value="UniProtKB-UniRule"/>
</dbReference>
<dbReference type="InterPro" id="IPR023333">
    <property type="entry name" value="Proteasome_suB-type"/>
</dbReference>
<comment type="subunit">
    <text evidence="2">The 26S proteasome consists of a 20S proteasome core and two 19S regulatory subunits. The 20S proteasome core is composed of 28 subunits that are arranged in four stacked rings, resulting in a barrel-shaped structure. The two end rings are each formed by seven alpha subunits, and the two central rings are each formed by seven beta subunits. The catalytic chamber with the active sites is on the inside of the barrel.</text>
</comment>
<keyword evidence="1 3" id="KW-0539">Nucleus</keyword>
<dbReference type="STRING" id="51028.A0A158QAM6"/>
<reference evidence="6" key="1">
    <citation type="submission" date="2016-04" db="UniProtKB">
        <authorList>
            <consortium name="WormBaseParasite"/>
        </authorList>
    </citation>
    <scope>IDENTIFICATION</scope>
</reference>
<reference evidence="4 5" key="2">
    <citation type="submission" date="2018-10" db="EMBL/GenBank/DDBJ databases">
        <authorList>
            <consortium name="Pathogen Informatics"/>
        </authorList>
    </citation>
    <scope>NUCLEOTIDE SEQUENCE [LARGE SCALE GENOMIC DNA]</scope>
</reference>
<dbReference type="PIRSF" id="PIRSF001213">
    <property type="entry name" value="Psome_endopept_beta"/>
    <property type="match status" value="1"/>
</dbReference>
<dbReference type="SUPFAM" id="SSF56235">
    <property type="entry name" value="N-terminal nucleophile aminohydrolases (Ntn hydrolases)"/>
    <property type="match status" value="1"/>
</dbReference>
<keyword evidence="3" id="KW-0647">Proteasome</keyword>
<dbReference type="Gene3D" id="3.60.20.10">
    <property type="entry name" value="Glutamine Phosphoribosylpyrophosphate, subunit 1, domain 1"/>
    <property type="match status" value="1"/>
</dbReference>
<keyword evidence="5" id="KW-1185">Reference proteome</keyword>
<dbReference type="OrthoDB" id="7854943at2759"/>
<dbReference type="PANTHER" id="PTHR32194:SF6">
    <property type="entry name" value="PROTEASOME SUBUNIT BETA"/>
    <property type="match status" value="1"/>
</dbReference>
<dbReference type="Proteomes" id="UP000274131">
    <property type="component" value="Unassembled WGS sequence"/>
</dbReference>
<evidence type="ECO:0000313" key="6">
    <source>
        <dbReference type="WBParaSite" id="EVEC_0000592501-mRNA-1"/>
    </source>
</evidence>
<evidence type="ECO:0000256" key="3">
    <source>
        <dbReference type="PIRNR" id="PIRNR001213"/>
    </source>
</evidence>
<dbReference type="WBParaSite" id="EVEC_0000592501-mRNA-1">
    <property type="protein sequence ID" value="EVEC_0000592501-mRNA-1"/>
    <property type="gene ID" value="EVEC_0000592501"/>
</dbReference>
<evidence type="ECO:0000313" key="5">
    <source>
        <dbReference type="Proteomes" id="UP000274131"/>
    </source>
</evidence>
<dbReference type="EMBL" id="UXUI01008194">
    <property type="protein sequence ID" value="VDD90785.1"/>
    <property type="molecule type" value="Genomic_DNA"/>
</dbReference>
<evidence type="ECO:0000256" key="2">
    <source>
        <dbReference type="ARBA" id="ARBA00026071"/>
    </source>
</evidence>
<protein>
    <recommendedName>
        <fullName evidence="3">Proteasome subunit beta</fullName>
    </recommendedName>
</protein>
<name>A0A158QAM6_ENTVE</name>
<dbReference type="InterPro" id="IPR016295">
    <property type="entry name" value="Proteasome_beta4"/>
</dbReference>
<proteinExistence type="inferred from homology"/>
<dbReference type="GO" id="GO:0051603">
    <property type="term" value="P:proteolysis involved in protein catabolic process"/>
    <property type="evidence" value="ECO:0007669"/>
    <property type="project" value="InterPro"/>
</dbReference>
<comment type="similarity">
    <text evidence="3">Belongs to the peptidase T1B family.</text>
</comment>
<dbReference type="Pfam" id="PF00227">
    <property type="entry name" value="Proteasome"/>
    <property type="match status" value="1"/>
</dbReference>
<evidence type="ECO:0000256" key="1">
    <source>
        <dbReference type="ARBA" id="ARBA00023242"/>
    </source>
</evidence>